<feature type="region of interest" description="Disordered" evidence="1">
    <location>
        <begin position="1"/>
        <end position="28"/>
    </location>
</feature>
<evidence type="ECO:0000313" key="2">
    <source>
        <dbReference type="EMBL" id="MPM53208.1"/>
    </source>
</evidence>
<reference evidence="2" key="1">
    <citation type="submission" date="2019-08" db="EMBL/GenBank/DDBJ databases">
        <authorList>
            <person name="Kucharzyk K."/>
            <person name="Murdoch R.W."/>
            <person name="Higgins S."/>
            <person name="Loffler F."/>
        </authorList>
    </citation>
    <scope>NUCLEOTIDE SEQUENCE</scope>
</reference>
<organism evidence="2">
    <name type="scientific">bioreactor metagenome</name>
    <dbReference type="NCBI Taxonomy" id="1076179"/>
    <lineage>
        <taxon>unclassified sequences</taxon>
        <taxon>metagenomes</taxon>
        <taxon>ecological metagenomes</taxon>
    </lineage>
</organism>
<dbReference type="EMBL" id="VSSQ01014225">
    <property type="protein sequence ID" value="MPM53208.1"/>
    <property type="molecule type" value="Genomic_DNA"/>
</dbReference>
<comment type="caution">
    <text evidence="2">The sequence shown here is derived from an EMBL/GenBank/DDBJ whole genome shotgun (WGS) entry which is preliminary data.</text>
</comment>
<proteinExistence type="predicted"/>
<protein>
    <submittedName>
        <fullName evidence="2">Uncharacterized protein</fullName>
    </submittedName>
</protein>
<dbReference type="AlphaFoldDB" id="A0A645AKE9"/>
<gene>
    <name evidence="2" type="ORF">SDC9_99973</name>
</gene>
<evidence type="ECO:0000256" key="1">
    <source>
        <dbReference type="SAM" id="MobiDB-lite"/>
    </source>
</evidence>
<name>A0A645AKE9_9ZZZZ</name>
<feature type="compositionally biased region" description="Basic residues" evidence="1">
    <location>
        <begin position="60"/>
        <end position="75"/>
    </location>
</feature>
<sequence>MGTAHLAASDDHQRAAGQARQDRGVGDREQRWCVDHHGVVLLGDGLHQAGHRDGSEQLGRIRRHRPGRHHVKSRQAPRLQDVSELGVPDQHRAEAGGILQPQKASETRLAQVGIHQQDAQTGGTQCGSGVDRRAGLALVSDGRGDHEGAPALAGVEVLQVGPQSPERFGADRVLALRREP</sequence>
<accession>A0A645AKE9</accession>
<feature type="compositionally biased region" description="Basic and acidic residues" evidence="1">
    <location>
        <begin position="8"/>
        <end position="28"/>
    </location>
</feature>
<feature type="region of interest" description="Disordered" evidence="1">
    <location>
        <begin position="46"/>
        <end position="104"/>
    </location>
</feature>